<dbReference type="SUPFAM" id="SSF57850">
    <property type="entry name" value="RING/U-box"/>
    <property type="match status" value="1"/>
</dbReference>
<evidence type="ECO:0000313" key="7">
    <source>
        <dbReference type="RefSeq" id="XP_056690863.1"/>
    </source>
</evidence>
<dbReference type="InterPro" id="IPR001841">
    <property type="entry name" value="Znf_RING"/>
</dbReference>
<dbReference type="GeneID" id="130466185"/>
<evidence type="ECO:0000256" key="3">
    <source>
        <dbReference type="ARBA" id="ARBA00022833"/>
    </source>
</evidence>
<accession>A0ABM3R5G4</accession>
<reference evidence="6" key="1">
    <citation type="journal article" date="2021" name="Nat. Commun.">
        <title>Genomic analyses provide insights into spinach domestication and the genetic basis of agronomic traits.</title>
        <authorList>
            <person name="Cai X."/>
            <person name="Sun X."/>
            <person name="Xu C."/>
            <person name="Sun H."/>
            <person name="Wang X."/>
            <person name="Ge C."/>
            <person name="Zhang Z."/>
            <person name="Wang Q."/>
            <person name="Fei Z."/>
            <person name="Jiao C."/>
            <person name="Wang Q."/>
        </authorList>
    </citation>
    <scope>NUCLEOTIDE SEQUENCE [LARGE SCALE GENOMIC DNA]</scope>
    <source>
        <strain evidence="6">cv. Varoflay</strain>
    </source>
</reference>
<reference evidence="7" key="2">
    <citation type="submission" date="2025-08" db="UniProtKB">
        <authorList>
            <consortium name="RefSeq"/>
        </authorList>
    </citation>
    <scope>IDENTIFICATION</scope>
    <source>
        <tissue evidence="7">Leaf</tissue>
    </source>
</reference>
<keyword evidence="6" id="KW-1185">Reference proteome</keyword>
<dbReference type="RefSeq" id="XP_056690863.1">
    <property type="nucleotide sequence ID" value="XM_056834885.1"/>
</dbReference>
<evidence type="ECO:0000256" key="1">
    <source>
        <dbReference type="ARBA" id="ARBA00022723"/>
    </source>
</evidence>
<dbReference type="Proteomes" id="UP000813463">
    <property type="component" value="Chromosome 1"/>
</dbReference>
<keyword evidence="3" id="KW-0862">Zinc</keyword>
<sequence>MLLALDENNHTHLGASIAHIANLPESTVHNDNCEVCSICLETPAIGDTMRHLPFLQKFHKDCIDPWLRRRRSCPVCKSDI</sequence>
<organism evidence="6 7">
    <name type="scientific">Spinacia oleracea</name>
    <name type="common">Spinach</name>
    <dbReference type="NCBI Taxonomy" id="3562"/>
    <lineage>
        <taxon>Eukaryota</taxon>
        <taxon>Viridiplantae</taxon>
        <taxon>Streptophyta</taxon>
        <taxon>Embryophyta</taxon>
        <taxon>Tracheophyta</taxon>
        <taxon>Spermatophyta</taxon>
        <taxon>Magnoliopsida</taxon>
        <taxon>eudicotyledons</taxon>
        <taxon>Gunneridae</taxon>
        <taxon>Pentapetalae</taxon>
        <taxon>Caryophyllales</taxon>
        <taxon>Chenopodiaceae</taxon>
        <taxon>Chenopodioideae</taxon>
        <taxon>Anserineae</taxon>
        <taxon>Spinacia</taxon>
    </lineage>
</organism>
<dbReference type="InterPro" id="IPR051834">
    <property type="entry name" value="RING_finger_E3_ligase"/>
</dbReference>
<name>A0ABM3R5G4_SPIOL</name>
<gene>
    <name evidence="7" type="primary">LOC130466185</name>
</gene>
<dbReference type="InterPro" id="IPR013083">
    <property type="entry name" value="Znf_RING/FYVE/PHD"/>
</dbReference>
<evidence type="ECO:0000259" key="5">
    <source>
        <dbReference type="PROSITE" id="PS50089"/>
    </source>
</evidence>
<evidence type="ECO:0000313" key="6">
    <source>
        <dbReference type="Proteomes" id="UP000813463"/>
    </source>
</evidence>
<dbReference type="Gene3D" id="3.30.40.10">
    <property type="entry name" value="Zinc/RING finger domain, C3HC4 (zinc finger)"/>
    <property type="match status" value="1"/>
</dbReference>
<proteinExistence type="predicted"/>
<keyword evidence="1" id="KW-0479">Metal-binding</keyword>
<dbReference type="PANTHER" id="PTHR45931">
    <property type="entry name" value="SI:CH211-59O9.10"/>
    <property type="match status" value="1"/>
</dbReference>
<keyword evidence="2 4" id="KW-0863">Zinc-finger</keyword>
<dbReference type="PROSITE" id="PS50089">
    <property type="entry name" value="ZF_RING_2"/>
    <property type="match status" value="1"/>
</dbReference>
<dbReference type="Pfam" id="PF13639">
    <property type="entry name" value="zf-RING_2"/>
    <property type="match status" value="1"/>
</dbReference>
<evidence type="ECO:0000256" key="4">
    <source>
        <dbReference type="PROSITE-ProRule" id="PRU00175"/>
    </source>
</evidence>
<protein>
    <submittedName>
        <fullName evidence="7">E3 ubiquitin-protein ligase SDIR1-like</fullName>
    </submittedName>
</protein>
<dbReference type="PANTHER" id="PTHR45931:SF25">
    <property type="entry name" value="E3 UBIQUITIN-PROTEIN LIGASE RLIM-LIKE ISOFORM X1"/>
    <property type="match status" value="1"/>
</dbReference>
<feature type="domain" description="RING-type" evidence="5">
    <location>
        <begin position="36"/>
        <end position="77"/>
    </location>
</feature>
<evidence type="ECO:0000256" key="2">
    <source>
        <dbReference type="ARBA" id="ARBA00022771"/>
    </source>
</evidence>